<dbReference type="EMBL" id="BNAG01000003">
    <property type="protein sequence ID" value="GHE66861.1"/>
    <property type="molecule type" value="Genomic_DNA"/>
</dbReference>
<feature type="chain" id="PRO_5046931849" description="Secretion system C-terminal sorting domain-containing protein" evidence="1">
    <location>
        <begin position="29"/>
        <end position="126"/>
    </location>
</feature>
<gene>
    <name evidence="3" type="ORF">GCM10011340_22870</name>
</gene>
<dbReference type="Proteomes" id="UP000658258">
    <property type="component" value="Unassembled WGS sequence"/>
</dbReference>
<evidence type="ECO:0000313" key="3">
    <source>
        <dbReference type="EMBL" id="GHE66861.1"/>
    </source>
</evidence>
<proteinExistence type="predicted"/>
<feature type="domain" description="Secretion system C-terminal sorting" evidence="2">
    <location>
        <begin position="49"/>
        <end position="117"/>
    </location>
</feature>
<evidence type="ECO:0000259" key="2">
    <source>
        <dbReference type="Pfam" id="PF18962"/>
    </source>
</evidence>
<reference evidence="4" key="1">
    <citation type="journal article" date="2019" name="Int. J. Syst. Evol. Microbiol.">
        <title>The Global Catalogue of Microorganisms (GCM) 10K type strain sequencing project: providing services to taxonomists for standard genome sequencing and annotation.</title>
        <authorList>
            <consortium name="The Broad Institute Genomics Platform"/>
            <consortium name="The Broad Institute Genome Sequencing Center for Infectious Disease"/>
            <person name="Wu L."/>
            <person name="Ma J."/>
        </authorList>
    </citation>
    <scope>NUCLEOTIDE SEQUENCE [LARGE SCALE GENOMIC DNA]</scope>
    <source>
        <strain evidence="4">CGMCC 1.15111</strain>
    </source>
</reference>
<dbReference type="InterPro" id="IPR026444">
    <property type="entry name" value="Secre_tail"/>
</dbReference>
<dbReference type="RefSeq" id="WP_189630391.1">
    <property type="nucleotide sequence ID" value="NZ_BNAG01000003.1"/>
</dbReference>
<organism evidence="3 4">
    <name type="scientific">Roseivirga thermotolerans</name>
    <dbReference type="NCBI Taxonomy" id="1758176"/>
    <lineage>
        <taxon>Bacteria</taxon>
        <taxon>Pseudomonadati</taxon>
        <taxon>Bacteroidota</taxon>
        <taxon>Cytophagia</taxon>
        <taxon>Cytophagales</taxon>
        <taxon>Roseivirgaceae</taxon>
        <taxon>Roseivirga</taxon>
    </lineage>
</organism>
<evidence type="ECO:0000313" key="4">
    <source>
        <dbReference type="Proteomes" id="UP000658258"/>
    </source>
</evidence>
<protein>
    <recommendedName>
        <fullName evidence="2">Secretion system C-terminal sorting domain-containing protein</fullName>
    </recommendedName>
</protein>
<comment type="caution">
    <text evidence="3">The sequence shown here is derived from an EMBL/GenBank/DDBJ whole genome shotgun (WGS) entry which is preliminary data.</text>
</comment>
<sequence length="126" mass="14278">MRVFNHHISLFKWLLTLALVLLAYSASAQSKALAGATSTNPNEKVKVGIFPNPTSDFLNIDLTKLDLEKPQFEIRSIIGSKMTAVVEDNGPKKYKVDVQSFPRGYYLVIVRDDRSKFQQTVRFSKK</sequence>
<keyword evidence="1" id="KW-0732">Signal</keyword>
<feature type="signal peptide" evidence="1">
    <location>
        <begin position="1"/>
        <end position="28"/>
    </location>
</feature>
<dbReference type="NCBIfam" id="TIGR04183">
    <property type="entry name" value="Por_Secre_tail"/>
    <property type="match status" value="1"/>
</dbReference>
<evidence type="ECO:0000256" key="1">
    <source>
        <dbReference type="SAM" id="SignalP"/>
    </source>
</evidence>
<name>A0ABQ3I9Y6_9BACT</name>
<keyword evidence="4" id="KW-1185">Reference proteome</keyword>
<dbReference type="Pfam" id="PF18962">
    <property type="entry name" value="Por_Secre_tail"/>
    <property type="match status" value="1"/>
</dbReference>
<accession>A0ABQ3I9Y6</accession>